<evidence type="ECO:0000313" key="2">
    <source>
        <dbReference type="Proteomes" id="UP000059188"/>
    </source>
</evidence>
<reference evidence="1 2" key="1">
    <citation type="submission" date="2014-11" db="EMBL/GenBank/DDBJ databases">
        <authorList>
            <person name="Wibberg Daniel"/>
        </authorList>
    </citation>
    <scope>NUCLEOTIDE SEQUENCE [LARGE SCALE GENOMIC DNA]</scope>
    <source>
        <strain evidence="1">Rhizoctonia solani AG1-IB 7/3/14</strain>
    </source>
</reference>
<keyword evidence="2" id="KW-1185">Reference proteome</keyword>
<organism evidence="1 2">
    <name type="scientific">Thanatephorus cucumeris (strain AG1-IB / isolate 7/3/14)</name>
    <name type="common">Lettuce bottom rot fungus</name>
    <name type="synonym">Rhizoctonia solani</name>
    <dbReference type="NCBI Taxonomy" id="1108050"/>
    <lineage>
        <taxon>Eukaryota</taxon>
        <taxon>Fungi</taxon>
        <taxon>Dikarya</taxon>
        <taxon>Basidiomycota</taxon>
        <taxon>Agaricomycotina</taxon>
        <taxon>Agaricomycetes</taxon>
        <taxon>Cantharellales</taxon>
        <taxon>Ceratobasidiaceae</taxon>
        <taxon>Rhizoctonia</taxon>
        <taxon>Rhizoctonia solani AG-1</taxon>
    </lineage>
</organism>
<dbReference type="EMBL" id="LN679108">
    <property type="protein sequence ID" value="CEL63885.1"/>
    <property type="molecule type" value="Genomic_DNA"/>
</dbReference>
<dbReference type="OrthoDB" id="3148502at2759"/>
<dbReference type="Proteomes" id="UP000059188">
    <property type="component" value="Unassembled WGS sequence"/>
</dbReference>
<proteinExistence type="predicted"/>
<sequence length="190" mass="21073">MSNEHDTDLQAAMNAMKTRIVERHEAIEKDHTQNEQLADQQIVNELRSAASACPPQSPGPEAKQNFEKIATQYEQSPNRDDRDRLLYEIVPVVLKNHSGILQLLGAVACISITFIAPKATMIGEDGESTDGYSIDNDPSDGVHKFIYDTNGDRIPDHEAWVKDDTNEQIGEATDIGAWESICTLFESVFG</sequence>
<gene>
    <name evidence="1" type="ORF">RSOLAG1IB_05650</name>
</gene>
<name>A0A0B7G1N6_THACB</name>
<protein>
    <submittedName>
        <fullName evidence="1">Uncharacterized protein</fullName>
    </submittedName>
</protein>
<dbReference type="AlphaFoldDB" id="A0A0B7G1N6"/>
<evidence type="ECO:0000313" key="1">
    <source>
        <dbReference type="EMBL" id="CEL63885.1"/>
    </source>
</evidence>
<accession>A0A0B7G1N6</accession>